<evidence type="ECO:0000313" key="2">
    <source>
        <dbReference type="Proteomes" id="UP000202440"/>
    </source>
</evidence>
<gene>
    <name evidence="1" type="ORF">CHH28_08550</name>
</gene>
<dbReference type="AlphaFoldDB" id="A0A222FJF6"/>
<evidence type="ECO:0000313" key="1">
    <source>
        <dbReference type="EMBL" id="ASP38726.1"/>
    </source>
</evidence>
<dbReference type="Proteomes" id="UP000202440">
    <property type="component" value="Chromosome"/>
</dbReference>
<dbReference type="PANTHER" id="PTHR37816:SF2">
    <property type="entry name" value="DNA TOPOLOGY MODULATION PROTEIN FLAR-RELATED PROTEIN"/>
    <property type="match status" value="1"/>
</dbReference>
<dbReference type="PANTHER" id="PTHR37816">
    <property type="entry name" value="YALI0E33011P"/>
    <property type="match status" value="1"/>
</dbReference>
<sequence>MMIDKLQSGEHAAKSGSVMNWGRALEDSFDLIVFLYLDANIRIERLEQREQQQYGRAADPAFLRWASEYDTGPSEGRSLAKHQQWLSERSCPVIRIAGDLTVAERMKQLSTALLQLPKPHLST</sequence>
<keyword evidence="2" id="KW-1185">Reference proteome</keyword>
<dbReference type="KEGG" id="bsan:CHH28_08550"/>
<protein>
    <recommendedName>
        <fullName evidence="3">Thymidylate kinase-like domain-containing protein</fullName>
    </recommendedName>
</protein>
<reference evidence="1 2" key="1">
    <citation type="submission" date="2017-07" db="EMBL/GenBank/DDBJ databases">
        <title>Annotated genome sequence of Bacterioplanes sanyensis isolated from Red Sea.</title>
        <authorList>
            <person name="Rehman Z.U."/>
        </authorList>
    </citation>
    <scope>NUCLEOTIDE SEQUENCE [LARGE SCALE GENOMIC DNA]</scope>
    <source>
        <strain evidence="1 2">NV9</strain>
    </source>
</reference>
<accession>A0A222FJF6</accession>
<name>A0A222FJF6_9GAMM</name>
<dbReference type="EMBL" id="CP022530">
    <property type="protein sequence ID" value="ASP38726.1"/>
    <property type="molecule type" value="Genomic_DNA"/>
</dbReference>
<proteinExistence type="predicted"/>
<dbReference type="InterPro" id="IPR052922">
    <property type="entry name" value="Cytidylate_Kinase-2"/>
</dbReference>
<organism evidence="1 2">
    <name type="scientific">Bacterioplanes sanyensis</name>
    <dbReference type="NCBI Taxonomy" id="1249553"/>
    <lineage>
        <taxon>Bacteria</taxon>
        <taxon>Pseudomonadati</taxon>
        <taxon>Pseudomonadota</taxon>
        <taxon>Gammaproteobacteria</taxon>
        <taxon>Oceanospirillales</taxon>
        <taxon>Oceanospirillaceae</taxon>
        <taxon>Bacterioplanes</taxon>
    </lineage>
</organism>
<evidence type="ECO:0008006" key="3">
    <source>
        <dbReference type="Google" id="ProtNLM"/>
    </source>
</evidence>